<feature type="transmembrane region" description="Helical" evidence="1">
    <location>
        <begin position="127"/>
        <end position="146"/>
    </location>
</feature>
<protein>
    <submittedName>
        <fullName evidence="2">Lantibiotic immunity ABC transporter MutE/EpiE family permease subunit</fullName>
    </submittedName>
</protein>
<gene>
    <name evidence="2" type="ORF">H8923_08295</name>
</gene>
<dbReference type="EMBL" id="JACRWE010000003">
    <property type="protein sequence ID" value="MBC5996758.1"/>
    <property type="molecule type" value="Genomic_DNA"/>
</dbReference>
<dbReference type="Proteomes" id="UP000609849">
    <property type="component" value="Unassembled WGS sequence"/>
</dbReference>
<keyword evidence="1" id="KW-0472">Membrane</keyword>
<comment type="caution">
    <text evidence="2">The sequence shown here is derived from an EMBL/GenBank/DDBJ whole genome shotgun (WGS) entry which is preliminary data.</text>
</comment>
<feature type="transmembrane region" description="Helical" evidence="1">
    <location>
        <begin position="206"/>
        <end position="227"/>
    </location>
</feature>
<keyword evidence="1" id="KW-1133">Transmembrane helix</keyword>
<accession>A0ABR7JPS2</accession>
<feature type="transmembrane region" description="Helical" evidence="1">
    <location>
        <begin position="158"/>
        <end position="179"/>
    </location>
</feature>
<feature type="transmembrane region" description="Helical" evidence="1">
    <location>
        <begin position="47"/>
        <end position="66"/>
    </location>
</feature>
<keyword evidence="3" id="KW-1185">Reference proteome</keyword>
<dbReference type="NCBIfam" id="TIGR03732">
    <property type="entry name" value="lanti_perm_MutE"/>
    <property type="match status" value="1"/>
</dbReference>
<dbReference type="CDD" id="cd21807">
    <property type="entry name" value="ABC-2_lan_permease_MutE_EpiE-like"/>
    <property type="match status" value="1"/>
</dbReference>
<keyword evidence="1" id="KW-0812">Transmembrane</keyword>
<evidence type="ECO:0000313" key="3">
    <source>
        <dbReference type="Proteomes" id="UP000609849"/>
    </source>
</evidence>
<evidence type="ECO:0000313" key="2">
    <source>
        <dbReference type="EMBL" id="MBC5996758.1"/>
    </source>
</evidence>
<reference evidence="2 3" key="1">
    <citation type="submission" date="2020-08" db="EMBL/GenBank/DDBJ databases">
        <authorList>
            <person name="Liu C."/>
            <person name="Sun Q."/>
        </authorList>
    </citation>
    <scope>NUCLEOTIDE SEQUENCE [LARGE SCALE GENOMIC DNA]</scope>
    <source>
        <strain evidence="2 3">NSJ-18</strain>
    </source>
</reference>
<name>A0ABR7JPS2_9FIRM</name>
<dbReference type="RefSeq" id="WP_153971310.1">
    <property type="nucleotide sequence ID" value="NZ_JACRWE010000003.1"/>
</dbReference>
<dbReference type="InterPro" id="IPR021205">
    <property type="entry name" value="Lanti_perm_SpaE/MutE/EpiE-like"/>
</dbReference>
<proteinExistence type="predicted"/>
<evidence type="ECO:0000256" key="1">
    <source>
        <dbReference type="SAM" id="Phobius"/>
    </source>
</evidence>
<organism evidence="2 3">
    <name type="scientific">Romboutsia faecis</name>
    <dbReference type="NCBI Taxonomy" id="2764597"/>
    <lineage>
        <taxon>Bacteria</taxon>
        <taxon>Bacillati</taxon>
        <taxon>Bacillota</taxon>
        <taxon>Clostridia</taxon>
        <taxon>Peptostreptococcales</taxon>
        <taxon>Peptostreptococcaceae</taxon>
        <taxon>Romboutsia</taxon>
    </lineage>
</organism>
<feature type="transmembrane region" description="Helical" evidence="1">
    <location>
        <begin position="20"/>
        <end position="41"/>
    </location>
</feature>
<sequence>MINMIKSEHLKLKKSFQKMLIWLAPTITLLLASILIGGNYIQSGGYNWWYILILPGILTLITSFVINNDNNRKYHGLFSVVIDKDKIWYSKIILCTIYLALTCLVFFLEVTLMGYLFKSTISIKNSFLASIILFITFSWQIPLFMYISMRFKTGTAMIISMICNCGIGIICAVKSTWWIPFAIPSRLMCHVIGVLPNGLSVENRRYIFDIKIILIGLIVTVMLYILISYLSARWFKEEEI</sequence>
<feature type="transmembrane region" description="Helical" evidence="1">
    <location>
        <begin position="87"/>
        <end position="107"/>
    </location>
</feature>